<evidence type="ECO:0000313" key="2">
    <source>
        <dbReference type="Proteomes" id="UP000024635"/>
    </source>
</evidence>
<organism evidence="1 2">
    <name type="scientific">Ancylostoma ceylanicum</name>
    <dbReference type="NCBI Taxonomy" id="53326"/>
    <lineage>
        <taxon>Eukaryota</taxon>
        <taxon>Metazoa</taxon>
        <taxon>Ecdysozoa</taxon>
        <taxon>Nematoda</taxon>
        <taxon>Chromadorea</taxon>
        <taxon>Rhabditida</taxon>
        <taxon>Rhabditina</taxon>
        <taxon>Rhabditomorpha</taxon>
        <taxon>Strongyloidea</taxon>
        <taxon>Ancylostomatidae</taxon>
        <taxon>Ancylostomatinae</taxon>
        <taxon>Ancylostoma</taxon>
    </lineage>
</organism>
<keyword evidence="2" id="KW-1185">Reference proteome</keyword>
<name>A0A016VVQ6_9BILA</name>
<dbReference type="Pfam" id="PF00059">
    <property type="entry name" value="Lectin_C"/>
    <property type="match status" value="1"/>
</dbReference>
<dbReference type="OrthoDB" id="7357196at2759"/>
<dbReference type="InterPro" id="IPR016187">
    <property type="entry name" value="CTDL_fold"/>
</dbReference>
<dbReference type="InterPro" id="IPR050111">
    <property type="entry name" value="C-type_lectin/snaclec_domain"/>
</dbReference>
<gene>
    <name evidence="1" type="primary">Acey_s0004.g2177</name>
    <name evidence="1" type="ORF">Y032_0004g2177</name>
</gene>
<dbReference type="PROSITE" id="PS50041">
    <property type="entry name" value="C_TYPE_LECTIN_2"/>
    <property type="match status" value="1"/>
</dbReference>
<dbReference type="PANTHER" id="PTHR22803">
    <property type="entry name" value="MANNOSE, PHOSPHOLIPASE, LECTIN RECEPTOR RELATED"/>
    <property type="match status" value="1"/>
</dbReference>
<dbReference type="SUPFAM" id="SSF56436">
    <property type="entry name" value="C-type lectin-like"/>
    <property type="match status" value="1"/>
</dbReference>
<comment type="caution">
    <text evidence="1">The sequence shown here is derived from an EMBL/GenBank/DDBJ whole genome shotgun (WGS) entry which is preliminary data.</text>
</comment>
<protein>
    <submittedName>
        <fullName evidence="1">Uncharacterized protein</fullName>
    </submittedName>
</protein>
<sequence length="182" mass="21428">MKTILIILTTVFALSAEQECHGKRVTDWVKFDKTGSEYRFHCPSNYVEWEEAERRCQRYRPTAHLVSIHSEEENDFVRKLIGDRNGNFDTYIGLTREAGQSSNWKWTDGSTVDFEHWYLEDPSNNNNERIYERCSMMLISRPGDKDKRWRNFYCHNGSARSFVCKRGPSKEGKKKPTEMGNL</sequence>
<dbReference type="Gene3D" id="3.10.100.10">
    <property type="entry name" value="Mannose-Binding Protein A, subunit A"/>
    <property type="match status" value="1"/>
</dbReference>
<dbReference type="SMART" id="SM00034">
    <property type="entry name" value="CLECT"/>
    <property type="match status" value="1"/>
</dbReference>
<reference evidence="2" key="1">
    <citation type="journal article" date="2015" name="Nat. Genet.">
        <title>The genome and transcriptome of the zoonotic hookworm Ancylostoma ceylanicum identify infection-specific gene families.</title>
        <authorList>
            <person name="Schwarz E.M."/>
            <person name="Hu Y."/>
            <person name="Antoshechkin I."/>
            <person name="Miller M.M."/>
            <person name="Sternberg P.W."/>
            <person name="Aroian R.V."/>
        </authorList>
    </citation>
    <scope>NUCLEOTIDE SEQUENCE</scope>
    <source>
        <strain evidence="2">HY135</strain>
    </source>
</reference>
<proteinExistence type="predicted"/>
<dbReference type="InterPro" id="IPR016186">
    <property type="entry name" value="C-type_lectin-like/link_sf"/>
</dbReference>
<dbReference type="AlphaFoldDB" id="A0A016VVQ6"/>
<evidence type="ECO:0000313" key="1">
    <source>
        <dbReference type="EMBL" id="EYC31480.1"/>
    </source>
</evidence>
<dbReference type="InterPro" id="IPR001304">
    <property type="entry name" value="C-type_lectin-like"/>
</dbReference>
<accession>A0A016VVQ6</accession>
<dbReference type="Proteomes" id="UP000024635">
    <property type="component" value="Unassembled WGS sequence"/>
</dbReference>
<dbReference type="EMBL" id="JARK01001340">
    <property type="protein sequence ID" value="EYC31480.1"/>
    <property type="molecule type" value="Genomic_DNA"/>
</dbReference>